<sequence length="164" mass="18546">MVLSHMALAPERAITGHLATTKPSFPLGAFIHLSLCDEACERSPRQLSSAKRPINQVPCQYSGMAYDAGCQHTKLEKLDRERAIVCKKIIFPTRGNTEKEEDSARRITIKTQGLNNTSLLRRDARNFNISYQQTDNLLNPLAKILLKNLFLCIGKDCSWWRQSS</sequence>
<name>A0A3L8S8N3_CHLGU</name>
<keyword evidence="2" id="KW-1185">Reference proteome</keyword>
<protein>
    <submittedName>
        <fullName evidence="1">Uncharacterized protein</fullName>
    </submittedName>
</protein>
<dbReference type="AlphaFoldDB" id="A0A3L8S8N3"/>
<reference evidence="1 2" key="1">
    <citation type="journal article" date="2018" name="Proc. R. Soc. B">
        <title>A non-coding region near Follistatin controls head colour polymorphism in the Gouldian finch.</title>
        <authorList>
            <person name="Toomey M.B."/>
            <person name="Marques C.I."/>
            <person name="Andrade P."/>
            <person name="Araujo P.M."/>
            <person name="Sabatino S."/>
            <person name="Gazda M.A."/>
            <person name="Afonso S."/>
            <person name="Lopes R.J."/>
            <person name="Corbo J.C."/>
            <person name="Carneiro M."/>
        </authorList>
    </citation>
    <scope>NUCLEOTIDE SEQUENCE [LARGE SCALE GENOMIC DNA]</scope>
    <source>
        <strain evidence="1">Red01</strain>
        <tissue evidence="1">Muscle</tissue>
    </source>
</reference>
<proteinExistence type="predicted"/>
<comment type="caution">
    <text evidence="1">The sequence shown here is derived from an EMBL/GenBank/DDBJ whole genome shotgun (WGS) entry which is preliminary data.</text>
</comment>
<gene>
    <name evidence="1" type="ORF">DV515_00010673</name>
</gene>
<accession>A0A3L8S8N3</accession>
<dbReference type="EMBL" id="QUSF01000040">
    <property type="protein sequence ID" value="RLV98547.1"/>
    <property type="molecule type" value="Genomic_DNA"/>
</dbReference>
<evidence type="ECO:0000313" key="2">
    <source>
        <dbReference type="Proteomes" id="UP000276834"/>
    </source>
</evidence>
<organism evidence="1 2">
    <name type="scientific">Chloebia gouldiae</name>
    <name type="common">Gouldian finch</name>
    <name type="synonym">Erythrura gouldiae</name>
    <dbReference type="NCBI Taxonomy" id="44316"/>
    <lineage>
        <taxon>Eukaryota</taxon>
        <taxon>Metazoa</taxon>
        <taxon>Chordata</taxon>
        <taxon>Craniata</taxon>
        <taxon>Vertebrata</taxon>
        <taxon>Euteleostomi</taxon>
        <taxon>Archelosauria</taxon>
        <taxon>Archosauria</taxon>
        <taxon>Dinosauria</taxon>
        <taxon>Saurischia</taxon>
        <taxon>Theropoda</taxon>
        <taxon>Coelurosauria</taxon>
        <taxon>Aves</taxon>
        <taxon>Neognathae</taxon>
        <taxon>Neoaves</taxon>
        <taxon>Telluraves</taxon>
        <taxon>Australaves</taxon>
        <taxon>Passeriformes</taxon>
        <taxon>Passeroidea</taxon>
        <taxon>Passeridae</taxon>
        <taxon>Chloebia</taxon>
    </lineage>
</organism>
<dbReference type="Proteomes" id="UP000276834">
    <property type="component" value="Unassembled WGS sequence"/>
</dbReference>
<evidence type="ECO:0000313" key="1">
    <source>
        <dbReference type="EMBL" id="RLV98547.1"/>
    </source>
</evidence>